<feature type="region of interest" description="Disordered" evidence="1">
    <location>
        <begin position="77"/>
        <end position="102"/>
    </location>
</feature>
<sequence>MTVHLNSFIEKDSWGLKVEKIGERKPRKGQNRIKTGQKREAWRSREKFKAVAVGRARKTEQNAKRMAKNVNAVRSYSNFSRKKKGKGPEMPFLQSYKDMGQG</sequence>
<name>A0A6L2N171_TANCI</name>
<reference evidence="2" key="1">
    <citation type="journal article" date="2019" name="Sci. Rep.">
        <title>Draft genome of Tanacetum cinerariifolium, the natural source of mosquito coil.</title>
        <authorList>
            <person name="Yamashiro T."/>
            <person name="Shiraishi A."/>
            <person name="Satake H."/>
            <person name="Nakayama K."/>
        </authorList>
    </citation>
    <scope>NUCLEOTIDE SEQUENCE</scope>
</reference>
<proteinExistence type="predicted"/>
<feature type="region of interest" description="Disordered" evidence="1">
    <location>
        <begin position="23"/>
        <end position="44"/>
    </location>
</feature>
<comment type="caution">
    <text evidence="2">The sequence shown here is derived from an EMBL/GenBank/DDBJ whole genome shotgun (WGS) entry which is preliminary data.</text>
</comment>
<gene>
    <name evidence="2" type="ORF">Tci_051801</name>
</gene>
<dbReference type="AlphaFoldDB" id="A0A6L2N171"/>
<evidence type="ECO:0000256" key="1">
    <source>
        <dbReference type="SAM" id="MobiDB-lite"/>
    </source>
</evidence>
<accession>A0A6L2N171</accession>
<evidence type="ECO:0000313" key="2">
    <source>
        <dbReference type="EMBL" id="GEU79823.1"/>
    </source>
</evidence>
<protein>
    <submittedName>
        <fullName evidence="2">Uncharacterized protein</fullName>
    </submittedName>
</protein>
<organism evidence="2">
    <name type="scientific">Tanacetum cinerariifolium</name>
    <name type="common">Dalmatian daisy</name>
    <name type="synonym">Chrysanthemum cinerariifolium</name>
    <dbReference type="NCBI Taxonomy" id="118510"/>
    <lineage>
        <taxon>Eukaryota</taxon>
        <taxon>Viridiplantae</taxon>
        <taxon>Streptophyta</taxon>
        <taxon>Embryophyta</taxon>
        <taxon>Tracheophyta</taxon>
        <taxon>Spermatophyta</taxon>
        <taxon>Magnoliopsida</taxon>
        <taxon>eudicotyledons</taxon>
        <taxon>Gunneridae</taxon>
        <taxon>Pentapetalae</taxon>
        <taxon>asterids</taxon>
        <taxon>campanulids</taxon>
        <taxon>Asterales</taxon>
        <taxon>Asteraceae</taxon>
        <taxon>Asteroideae</taxon>
        <taxon>Anthemideae</taxon>
        <taxon>Anthemidinae</taxon>
        <taxon>Tanacetum</taxon>
    </lineage>
</organism>
<dbReference type="EMBL" id="BKCJ010007954">
    <property type="protein sequence ID" value="GEU79823.1"/>
    <property type="molecule type" value="Genomic_DNA"/>
</dbReference>